<evidence type="ECO:0000256" key="1">
    <source>
        <dbReference type="ARBA" id="ARBA00022737"/>
    </source>
</evidence>
<dbReference type="PROSITE" id="PS51257">
    <property type="entry name" value="PROKAR_LIPOPROTEIN"/>
    <property type="match status" value="1"/>
</dbReference>
<dbReference type="SMART" id="SM00028">
    <property type="entry name" value="TPR"/>
    <property type="match status" value="4"/>
</dbReference>
<dbReference type="Pfam" id="PF13432">
    <property type="entry name" value="TPR_16"/>
    <property type="match status" value="3"/>
</dbReference>
<feature type="signal peptide" evidence="4">
    <location>
        <begin position="1"/>
        <end position="25"/>
    </location>
</feature>
<organism evidence="5 6">
    <name type="scientific">Desulfobaculum xiamenense</name>
    <dbReference type="NCBI Taxonomy" id="995050"/>
    <lineage>
        <taxon>Bacteria</taxon>
        <taxon>Pseudomonadati</taxon>
        <taxon>Thermodesulfobacteriota</taxon>
        <taxon>Desulfovibrionia</taxon>
        <taxon>Desulfovibrionales</taxon>
        <taxon>Desulfovibrionaceae</taxon>
        <taxon>Desulfobaculum</taxon>
    </lineage>
</organism>
<dbReference type="EMBL" id="JAATJA010000002">
    <property type="protein sequence ID" value="NJB68536.1"/>
    <property type="molecule type" value="Genomic_DNA"/>
</dbReference>
<dbReference type="SUPFAM" id="SSF48452">
    <property type="entry name" value="TPR-like"/>
    <property type="match status" value="2"/>
</dbReference>
<dbReference type="InterPro" id="IPR019734">
    <property type="entry name" value="TPR_rpt"/>
</dbReference>
<reference evidence="5 6" key="1">
    <citation type="submission" date="2020-03" db="EMBL/GenBank/DDBJ databases">
        <title>Genomic Encyclopedia of Type Strains, Phase IV (KMG-IV): sequencing the most valuable type-strain genomes for metagenomic binning, comparative biology and taxonomic classification.</title>
        <authorList>
            <person name="Goeker M."/>
        </authorList>
    </citation>
    <scope>NUCLEOTIDE SEQUENCE [LARGE SCALE GENOMIC DNA]</scope>
    <source>
        <strain evidence="5 6">DSM 24233</strain>
    </source>
</reference>
<keyword evidence="1" id="KW-0677">Repeat</keyword>
<accession>A0A846QI58</accession>
<keyword evidence="2 3" id="KW-0802">TPR repeat</keyword>
<evidence type="ECO:0000256" key="4">
    <source>
        <dbReference type="SAM" id="SignalP"/>
    </source>
</evidence>
<name>A0A846QI58_9BACT</name>
<dbReference type="RefSeq" id="WP_167941591.1">
    <property type="nucleotide sequence ID" value="NZ_JAATJA010000002.1"/>
</dbReference>
<keyword evidence="6" id="KW-1185">Reference proteome</keyword>
<evidence type="ECO:0000256" key="3">
    <source>
        <dbReference type="PROSITE-ProRule" id="PRU00339"/>
    </source>
</evidence>
<dbReference type="InterPro" id="IPR051012">
    <property type="entry name" value="CellSynth/LPSAsmb/PSIAsmb"/>
</dbReference>
<dbReference type="Proteomes" id="UP000580856">
    <property type="component" value="Unassembled WGS sequence"/>
</dbReference>
<dbReference type="PANTHER" id="PTHR45586:SF1">
    <property type="entry name" value="LIPOPOLYSACCHARIDE ASSEMBLY PROTEIN B"/>
    <property type="match status" value="1"/>
</dbReference>
<evidence type="ECO:0000256" key="2">
    <source>
        <dbReference type="ARBA" id="ARBA00022803"/>
    </source>
</evidence>
<dbReference type="Gene3D" id="1.25.40.10">
    <property type="entry name" value="Tetratricopeptide repeat domain"/>
    <property type="match status" value="3"/>
</dbReference>
<evidence type="ECO:0000313" key="5">
    <source>
        <dbReference type="EMBL" id="NJB68536.1"/>
    </source>
</evidence>
<protein>
    <submittedName>
        <fullName evidence="5">Tetratricopeptide (TPR) repeat protein</fullName>
    </submittedName>
</protein>
<proteinExistence type="predicted"/>
<gene>
    <name evidence="5" type="ORF">GGQ74_002209</name>
</gene>
<keyword evidence="4" id="KW-0732">Signal</keyword>
<feature type="repeat" description="TPR" evidence="3">
    <location>
        <begin position="72"/>
        <end position="105"/>
    </location>
</feature>
<dbReference type="PANTHER" id="PTHR45586">
    <property type="entry name" value="TPR REPEAT-CONTAINING PROTEIN PA4667"/>
    <property type="match status" value="1"/>
</dbReference>
<dbReference type="PROSITE" id="PS50005">
    <property type="entry name" value="TPR"/>
    <property type="match status" value="1"/>
</dbReference>
<comment type="caution">
    <text evidence="5">The sequence shown here is derived from an EMBL/GenBank/DDBJ whole genome shotgun (WGS) entry which is preliminary data.</text>
</comment>
<sequence length="434" mass="47294">MRHTASRIFRTLAVLCLVLASCAPAAALASRMPDFAVQALCAAQEAMEHDDAARAVAILEKCIARHEEHPVAEVLLALGNAHWTLGEVDKARIAFEKGYETAPDNALLCRNYALTLSESERHAEASRLFEKAYSLDGTEHVLLYHAAAEAFRADNATRCRDLLRALFAVVPAVEPAWAELMAHACLRIPALAEAESVLDATLSRHPDQTRLWRLLGHVRLMRDNTAGAAAALEIACRIGPASPSDWSTLADIYFSLDAPLEAVRCLLRHDDADRANEAPNANAVHEANTTNATDDTRRMAPTRKAARALASTGRTERAIALLDTALAATPAQDLYMDKARILFDAGRFADCRATLAACLATNAANRRALVLDAYAAWNLGDWTAAERSLRAADAQPAPRKDTTVHQLLAYIEDLLRERDDAKRIATEGIPNDRD</sequence>
<feature type="chain" id="PRO_5032830237" evidence="4">
    <location>
        <begin position="26"/>
        <end position="434"/>
    </location>
</feature>
<dbReference type="AlphaFoldDB" id="A0A846QI58"/>
<dbReference type="InterPro" id="IPR011990">
    <property type="entry name" value="TPR-like_helical_dom_sf"/>
</dbReference>
<evidence type="ECO:0000313" key="6">
    <source>
        <dbReference type="Proteomes" id="UP000580856"/>
    </source>
</evidence>